<evidence type="ECO:0000256" key="1">
    <source>
        <dbReference type="ARBA" id="ARBA00004123"/>
    </source>
</evidence>
<dbReference type="EMBL" id="LWCA01000788">
    <property type="protein sequence ID" value="OAF66939.1"/>
    <property type="molecule type" value="Genomic_DNA"/>
</dbReference>
<reference evidence="8 9" key="1">
    <citation type="submission" date="2016-04" db="EMBL/GenBank/DDBJ databases">
        <title>The genome of Intoshia linei affirms orthonectids as highly simplified spiralians.</title>
        <authorList>
            <person name="Mikhailov K.V."/>
            <person name="Slusarev G.S."/>
            <person name="Nikitin M.A."/>
            <person name="Logacheva M.D."/>
            <person name="Penin A."/>
            <person name="Aleoshin V."/>
            <person name="Panchin Y.V."/>
        </authorList>
    </citation>
    <scope>NUCLEOTIDE SEQUENCE [LARGE SCALE GENOMIC DNA]</scope>
    <source>
        <strain evidence="8">Intl2013</strain>
        <tissue evidence="8">Whole animal</tissue>
    </source>
</reference>
<dbReference type="FunFam" id="1.10.20.10:FF:000061">
    <property type="entry name" value="TFIID subunit"/>
    <property type="match status" value="1"/>
</dbReference>
<dbReference type="Proteomes" id="UP000078046">
    <property type="component" value="Unassembled WGS sequence"/>
</dbReference>
<evidence type="ECO:0000259" key="7">
    <source>
        <dbReference type="Pfam" id="PF04719"/>
    </source>
</evidence>
<dbReference type="InterPro" id="IPR006809">
    <property type="entry name" value="TAFII28_dom"/>
</dbReference>
<dbReference type="PANTHER" id="PTHR13218">
    <property type="entry name" value="TRANSCRIPTION INITIATION FACTOR TFIID SUBUNIT 11-RELATED"/>
    <property type="match status" value="1"/>
</dbReference>
<dbReference type="Gene3D" id="1.10.20.10">
    <property type="entry name" value="Histone, subunit A"/>
    <property type="match status" value="1"/>
</dbReference>
<dbReference type="SUPFAM" id="SSF47113">
    <property type="entry name" value="Histone-fold"/>
    <property type="match status" value="1"/>
</dbReference>
<keyword evidence="9" id="KW-1185">Reference proteome</keyword>
<dbReference type="GO" id="GO:0051123">
    <property type="term" value="P:RNA polymerase II preinitiation complex assembly"/>
    <property type="evidence" value="ECO:0007669"/>
    <property type="project" value="InterPro"/>
</dbReference>
<sequence>MKKKALRKFLMEYIHKGDNRESEKERMRQLYQTLSEDEKNRYEIFRRCHFNRTVIKRIMHLDAPNVSNKHVALIVSSLAKVFVGEIVEKALDCKTDEEKNSPLKPDHIRKSYEEYAKEHGSIKPVKNTILF</sequence>
<comment type="similarity">
    <text evidence="2">Belongs to the TAF11 family.</text>
</comment>
<dbReference type="OrthoDB" id="28335at2759"/>
<keyword evidence="4" id="KW-0804">Transcription</keyword>
<comment type="caution">
    <text evidence="8">The sequence shown here is derived from an EMBL/GenBank/DDBJ whole genome shotgun (WGS) entry which is preliminary data.</text>
</comment>
<name>A0A177AY62_9BILA</name>
<keyword evidence="3" id="KW-0805">Transcription regulation</keyword>
<evidence type="ECO:0000313" key="9">
    <source>
        <dbReference type="Proteomes" id="UP000078046"/>
    </source>
</evidence>
<organism evidence="8 9">
    <name type="scientific">Intoshia linei</name>
    <dbReference type="NCBI Taxonomy" id="1819745"/>
    <lineage>
        <taxon>Eukaryota</taxon>
        <taxon>Metazoa</taxon>
        <taxon>Spiralia</taxon>
        <taxon>Lophotrochozoa</taxon>
        <taxon>Mesozoa</taxon>
        <taxon>Orthonectida</taxon>
        <taxon>Rhopaluridae</taxon>
        <taxon>Intoshia</taxon>
    </lineage>
</organism>
<dbReference type="CDD" id="cd08048">
    <property type="entry name" value="HFD_TAF11"/>
    <property type="match status" value="1"/>
</dbReference>
<evidence type="ECO:0000313" key="8">
    <source>
        <dbReference type="EMBL" id="OAF66939.1"/>
    </source>
</evidence>
<evidence type="ECO:0000256" key="6">
    <source>
        <dbReference type="ARBA" id="ARBA00072882"/>
    </source>
</evidence>
<dbReference type="PANTHER" id="PTHR13218:SF8">
    <property type="entry name" value="TRANSCRIPTION INITIATION FACTOR TFIID SUBUNIT 11"/>
    <property type="match status" value="1"/>
</dbReference>
<dbReference type="GO" id="GO:0046982">
    <property type="term" value="F:protein heterodimerization activity"/>
    <property type="evidence" value="ECO:0007669"/>
    <property type="project" value="InterPro"/>
</dbReference>
<dbReference type="InterPro" id="IPR009072">
    <property type="entry name" value="Histone-fold"/>
</dbReference>
<dbReference type="InterPro" id="IPR045127">
    <property type="entry name" value="TAF11-like"/>
</dbReference>
<comment type="subcellular location">
    <subcellularLocation>
        <location evidence="1">Nucleus</location>
    </subcellularLocation>
</comment>
<evidence type="ECO:0000256" key="5">
    <source>
        <dbReference type="ARBA" id="ARBA00023242"/>
    </source>
</evidence>
<proteinExistence type="inferred from homology"/>
<gene>
    <name evidence="8" type="ORF">A3Q56_05318</name>
</gene>
<protein>
    <recommendedName>
        <fullName evidence="6">Transcription initiation factor TFIID subunit 11</fullName>
    </recommendedName>
</protein>
<keyword evidence="5" id="KW-0539">Nucleus</keyword>
<dbReference type="GO" id="GO:0005669">
    <property type="term" value="C:transcription factor TFIID complex"/>
    <property type="evidence" value="ECO:0007669"/>
    <property type="project" value="InterPro"/>
</dbReference>
<feature type="domain" description="TAFII28-like protein" evidence="7">
    <location>
        <begin position="30"/>
        <end position="113"/>
    </location>
</feature>
<evidence type="ECO:0000256" key="4">
    <source>
        <dbReference type="ARBA" id="ARBA00023163"/>
    </source>
</evidence>
<evidence type="ECO:0000256" key="2">
    <source>
        <dbReference type="ARBA" id="ARBA00009788"/>
    </source>
</evidence>
<accession>A0A177AY62</accession>
<dbReference type="GO" id="GO:0016251">
    <property type="term" value="F:RNA polymerase II general transcription initiation factor activity"/>
    <property type="evidence" value="ECO:0007669"/>
    <property type="project" value="TreeGrafter"/>
</dbReference>
<dbReference type="AlphaFoldDB" id="A0A177AY62"/>
<dbReference type="Pfam" id="PF04719">
    <property type="entry name" value="TAFII28"/>
    <property type="match status" value="1"/>
</dbReference>
<evidence type="ECO:0000256" key="3">
    <source>
        <dbReference type="ARBA" id="ARBA00023015"/>
    </source>
</evidence>